<accession>A0A8J6B4Q4</accession>
<dbReference type="Proteomes" id="UP000717585">
    <property type="component" value="Unassembled WGS sequence"/>
</dbReference>
<proteinExistence type="predicted"/>
<comment type="caution">
    <text evidence="2">The sequence shown here is derived from an EMBL/GenBank/DDBJ whole genome shotgun (WGS) entry which is preliminary data.</text>
</comment>
<evidence type="ECO:0000313" key="3">
    <source>
        <dbReference type="Proteomes" id="UP000717585"/>
    </source>
</evidence>
<protein>
    <submittedName>
        <fullName evidence="2">Retinal rod</fullName>
    </submittedName>
</protein>
<name>A0A8J6B4Q4_9EUKA</name>
<dbReference type="EMBL" id="JAHDYR010000031">
    <property type="protein sequence ID" value="KAG9392837.1"/>
    <property type="molecule type" value="Genomic_DNA"/>
</dbReference>
<feature type="region of interest" description="Disordered" evidence="1">
    <location>
        <begin position="1"/>
        <end position="24"/>
    </location>
</feature>
<feature type="compositionally biased region" description="Polar residues" evidence="1">
    <location>
        <begin position="139"/>
        <end position="160"/>
    </location>
</feature>
<feature type="compositionally biased region" description="Low complexity" evidence="1">
    <location>
        <begin position="171"/>
        <end position="183"/>
    </location>
</feature>
<keyword evidence="3" id="KW-1185">Reference proteome</keyword>
<feature type="region of interest" description="Disordered" evidence="1">
    <location>
        <begin position="53"/>
        <end position="80"/>
    </location>
</feature>
<gene>
    <name evidence="2" type="ORF">J8273_5770</name>
</gene>
<dbReference type="AlphaFoldDB" id="A0A8J6B4Q4"/>
<feature type="compositionally biased region" description="Polar residues" evidence="1">
    <location>
        <begin position="68"/>
        <end position="80"/>
    </location>
</feature>
<reference evidence="2" key="1">
    <citation type="submission" date="2021-05" db="EMBL/GenBank/DDBJ databases">
        <title>A free-living protist that lacks canonical eukaryotic 1 DNA replication and segregation systems.</title>
        <authorList>
            <person name="Salas-Leiva D.E."/>
            <person name="Tromer E.C."/>
            <person name="Curtis B.A."/>
            <person name="Jerlstrom-Hultqvist J."/>
            <person name="Kolisko M."/>
            <person name="Yi Z."/>
            <person name="Salas-Leiva J.S."/>
            <person name="Gallot-Lavallee L."/>
            <person name="Kops G.J.P.L."/>
            <person name="Archibald J.M."/>
            <person name="Simpson A.G.B."/>
            <person name="Roger A.J."/>
        </authorList>
    </citation>
    <scope>NUCLEOTIDE SEQUENCE</scope>
    <source>
        <strain evidence="2">BICM</strain>
    </source>
</reference>
<feature type="region of interest" description="Disordered" evidence="1">
    <location>
        <begin position="136"/>
        <end position="183"/>
    </location>
</feature>
<organism evidence="2 3">
    <name type="scientific">Carpediemonas membranifera</name>
    <dbReference type="NCBI Taxonomy" id="201153"/>
    <lineage>
        <taxon>Eukaryota</taxon>
        <taxon>Metamonada</taxon>
        <taxon>Carpediemonas-like organisms</taxon>
        <taxon>Carpediemonas</taxon>
    </lineage>
</organism>
<evidence type="ECO:0000313" key="2">
    <source>
        <dbReference type="EMBL" id="KAG9392837.1"/>
    </source>
</evidence>
<sequence>MFRPRRNGTSLRPKISSAANPPELISMQVNLHKPTRPSPLSLSKTTADTLIALPDVSPPHLSGLEENSAASRGYTNSPLQSHRRLRSYTMSHSPSNPQPPTTAPPRVERAYTQITPQDQPLVLRALGVSLAEHKKSLRESTLGSQRARPTTSASPRSTRPVSRGRPKKPCRTAPTTPRTRASATTHGYAMDIDWGYLASKSKTSEYAELPLLGNNRAKSAGTRRAGMDGVRLMSRHYQAIAGLT</sequence>
<evidence type="ECO:0000256" key="1">
    <source>
        <dbReference type="SAM" id="MobiDB-lite"/>
    </source>
</evidence>